<protein>
    <submittedName>
        <fullName evidence="1">Uncharacterized protein</fullName>
    </submittedName>
</protein>
<dbReference type="EMBL" id="AP024563">
    <property type="protein sequence ID" value="BCU06047.1"/>
    <property type="molecule type" value="Genomic_DNA"/>
</dbReference>
<evidence type="ECO:0000313" key="2">
    <source>
        <dbReference type="Proteomes" id="UP000680679"/>
    </source>
</evidence>
<accession>A0ABM7QJV0</accession>
<evidence type="ECO:0000313" key="1">
    <source>
        <dbReference type="EMBL" id="BCU06047.1"/>
    </source>
</evidence>
<dbReference type="Proteomes" id="UP000680679">
    <property type="component" value="Chromosome"/>
</dbReference>
<reference evidence="1 2" key="1">
    <citation type="submission" date="2021-04" db="EMBL/GenBank/DDBJ databases">
        <title>Complete genome sequencing of Allochromatium tepidum strain NZ.</title>
        <authorList>
            <person name="Tsukatani Y."/>
            <person name="Mori H."/>
        </authorList>
    </citation>
    <scope>NUCLEOTIDE SEQUENCE [LARGE SCALE GENOMIC DNA]</scope>
    <source>
        <strain evidence="1 2">NZ</strain>
    </source>
</reference>
<gene>
    <name evidence="1" type="ORF">Atep_07240</name>
</gene>
<proteinExistence type="predicted"/>
<sequence>MRCWRLHDVQERSAGVRTKVCSESQALSTPGTLIALAAEETQALVPFVDLPAIRTGYREQAGWSALKGLNWRMTALEEHAQYR</sequence>
<organism evidence="1 2">
    <name type="scientific">Allochromatium tepidum</name>
    <dbReference type="NCBI Taxonomy" id="553982"/>
    <lineage>
        <taxon>Bacteria</taxon>
        <taxon>Pseudomonadati</taxon>
        <taxon>Pseudomonadota</taxon>
        <taxon>Gammaproteobacteria</taxon>
        <taxon>Chromatiales</taxon>
        <taxon>Chromatiaceae</taxon>
        <taxon>Allochromatium</taxon>
    </lineage>
</organism>
<name>A0ABM7QJV0_9GAMM</name>
<keyword evidence="2" id="KW-1185">Reference proteome</keyword>